<dbReference type="EMBL" id="CAJVPJ010001957">
    <property type="protein sequence ID" value="CAG8608803.1"/>
    <property type="molecule type" value="Genomic_DNA"/>
</dbReference>
<name>A0A9N9CMF1_9GLOM</name>
<evidence type="ECO:0000313" key="3">
    <source>
        <dbReference type="Proteomes" id="UP000789572"/>
    </source>
</evidence>
<evidence type="ECO:0000256" key="1">
    <source>
        <dbReference type="SAM" id="SignalP"/>
    </source>
</evidence>
<dbReference type="AlphaFoldDB" id="A0A9N9CMF1"/>
<feature type="chain" id="PRO_5040215195" evidence="1">
    <location>
        <begin position="21"/>
        <end position="98"/>
    </location>
</feature>
<dbReference type="Proteomes" id="UP000789572">
    <property type="component" value="Unassembled WGS sequence"/>
</dbReference>
<reference evidence="2" key="1">
    <citation type="submission" date="2021-06" db="EMBL/GenBank/DDBJ databases">
        <authorList>
            <person name="Kallberg Y."/>
            <person name="Tangrot J."/>
            <person name="Rosling A."/>
        </authorList>
    </citation>
    <scope>NUCLEOTIDE SEQUENCE</scope>
    <source>
        <strain evidence="2">IA702</strain>
    </source>
</reference>
<comment type="caution">
    <text evidence="2">The sequence shown here is derived from an EMBL/GenBank/DDBJ whole genome shotgun (WGS) entry which is preliminary data.</text>
</comment>
<proteinExistence type="predicted"/>
<accession>A0A9N9CMF1</accession>
<sequence length="98" mass="10653">MKFQAIFAFMIASLAAASYAQPCTITLKGQFTHTFSGQSGCYGADSTDPISVINAPNDVTYELYNDYNCNGLVFIGSGVNTFNYPVQARSVKLMCPSW</sequence>
<feature type="signal peptide" evidence="1">
    <location>
        <begin position="1"/>
        <end position="20"/>
    </location>
</feature>
<gene>
    <name evidence="2" type="ORF">POCULU_LOCUS7843</name>
</gene>
<evidence type="ECO:0000313" key="2">
    <source>
        <dbReference type="EMBL" id="CAG8608803.1"/>
    </source>
</evidence>
<keyword evidence="3" id="KW-1185">Reference proteome</keyword>
<keyword evidence="1" id="KW-0732">Signal</keyword>
<organism evidence="2 3">
    <name type="scientific">Paraglomus occultum</name>
    <dbReference type="NCBI Taxonomy" id="144539"/>
    <lineage>
        <taxon>Eukaryota</taxon>
        <taxon>Fungi</taxon>
        <taxon>Fungi incertae sedis</taxon>
        <taxon>Mucoromycota</taxon>
        <taxon>Glomeromycotina</taxon>
        <taxon>Glomeromycetes</taxon>
        <taxon>Paraglomerales</taxon>
        <taxon>Paraglomeraceae</taxon>
        <taxon>Paraglomus</taxon>
    </lineage>
</organism>
<protein>
    <submittedName>
        <fullName evidence="2">513_t:CDS:1</fullName>
    </submittedName>
</protein>